<feature type="chain" id="PRO_5025511645" evidence="1">
    <location>
        <begin position="41"/>
        <end position="225"/>
    </location>
</feature>
<evidence type="ECO:0000259" key="2">
    <source>
        <dbReference type="Pfam" id="PF08212"/>
    </source>
</evidence>
<organism evidence="3 4">
    <name type="scientific">Psychrobacter pasteurii</name>
    <dbReference type="NCBI Taxonomy" id="1945520"/>
    <lineage>
        <taxon>Bacteria</taxon>
        <taxon>Pseudomonadati</taxon>
        <taxon>Pseudomonadota</taxon>
        <taxon>Gammaproteobacteria</taxon>
        <taxon>Moraxellales</taxon>
        <taxon>Moraxellaceae</taxon>
        <taxon>Psychrobacter</taxon>
    </lineage>
</organism>
<dbReference type="Gene3D" id="2.40.128.20">
    <property type="match status" value="1"/>
</dbReference>
<feature type="domain" description="Lipocalin/cytosolic fatty-acid binding" evidence="2">
    <location>
        <begin position="65"/>
        <end position="215"/>
    </location>
</feature>
<dbReference type="InterPro" id="IPR012674">
    <property type="entry name" value="Calycin"/>
</dbReference>
<dbReference type="InterPro" id="IPR022272">
    <property type="entry name" value="Lipocalin_CS"/>
</dbReference>
<evidence type="ECO:0000313" key="3">
    <source>
        <dbReference type="EMBL" id="SJM37968.1"/>
    </source>
</evidence>
<keyword evidence="1" id="KW-0732">Signal</keyword>
<gene>
    <name evidence="3" type="primary">blc</name>
    <name evidence="3" type="ORF">A1019T_01953</name>
</gene>
<dbReference type="AlphaFoldDB" id="A0A1R4EHK2"/>
<accession>A0A1R4EHK2</accession>
<sequence length="225" mass="25210">MNRFSHEIPDRAFMKALLKHTGIALALLVPLAAYSTFSHAETGMPTTNTNEDSMNITAPTSVDSVELNKYAGQWYEIARLPMYFQRNCASDVTATYNLNTDKAGKLNSVEVINQCRKQDGSMMKSEGLAKPANDTGSELKVTFLPSWLRWLPVGKADYWVLQLDKDYQSALVGTPDNKYLWVLSRKPTLSEAVFEDYKKTAKMQGYDINKLEVTTHTGTPKAIVE</sequence>
<dbReference type="GO" id="GO:0006950">
    <property type="term" value="P:response to stress"/>
    <property type="evidence" value="ECO:0007669"/>
    <property type="project" value="UniProtKB-ARBA"/>
</dbReference>
<dbReference type="PANTHER" id="PTHR10612">
    <property type="entry name" value="APOLIPOPROTEIN D"/>
    <property type="match status" value="1"/>
</dbReference>
<dbReference type="SUPFAM" id="SSF50814">
    <property type="entry name" value="Lipocalins"/>
    <property type="match status" value="1"/>
</dbReference>
<dbReference type="Proteomes" id="UP000188169">
    <property type="component" value="Unassembled WGS sequence"/>
</dbReference>
<dbReference type="InterPro" id="IPR000566">
    <property type="entry name" value="Lipocln_cytosolic_FA-bd_dom"/>
</dbReference>
<dbReference type="PROSITE" id="PS00213">
    <property type="entry name" value="LIPOCALIN"/>
    <property type="match status" value="1"/>
</dbReference>
<dbReference type="STRING" id="1945520.A1019T_01953"/>
<dbReference type="PANTHER" id="PTHR10612:SF34">
    <property type="entry name" value="APOLIPOPROTEIN D"/>
    <property type="match status" value="1"/>
</dbReference>
<dbReference type="EMBL" id="FUGD01000115">
    <property type="protein sequence ID" value="SJM37968.1"/>
    <property type="molecule type" value="Genomic_DNA"/>
</dbReference>
<keyword evidence="4" id="KW-1185">Reference proteome</keyword>
<dbReference type="OrthoDB" id="9793905at2"/>
<dbReference type="Pfam" id="PF08212">
    <property type="entry name" value="Lipocalin_2"/>
    <property type="match status" value="1"/>
</dbReference>
<protein>
    <submittedName>
        <fullName evidence="3">Outer membrane lipoprotein Blc</fullName>
    </submittedName>
</protein>
<reference evidence="4" key="1">
    <citation type="submission" date="2017-02" db="EMBL/GenBank/DDBJ databases">
        <authorList>
            <person name="Mornico D."/>
        </authorList>
    </citation>
    <scope>NUCLEOTIDE SEQUENCE [LARGE SCALE GENOMIC DNA]</scope>
</reference>
<dbReference type="CDD" id="cd19438">
    <property type="entry name" value="lipocalin_Blc-like"/>
    <property type="match status" value="1"/>
</dbReference>
<name>A0A1R4EHK2_9GAMM</name>
<dbReference type="InterPro" id="IPR047202">
    <property type="entry name" value="Lipocalin_Blc-like_dom"/>
</dbReference>
<evidence type="ECO:0000256" key="1">
    <source>
        <dbReference type="SAM" id="SignalP"/>
    </source>
</evidence>
<proteinExistence type="predicted"/>
<evidence type="ECO:0000313" key="4">
    <source>
        <dbReference type="Proteomes" id="UP000188169"/>
    </source>
</evidence>
<feature type="signal peptide" evidence="1">
    <location>
        <begin position="1"/>
        <end position="40"/>
    </location>
</feature>
<keyword evidence="3" id="KW-0449">Lipoprotein</keyword>